<protein>
    <submittedName>
        <fullName evidence="1">DUF2513 domain-containing protein</fullName>
    </submittedName>
</protein>
<dbReference type="Pfam" id="PF10711">
    <property type="entry name" value="DUF2513"/>
    <property type="match status" value="1"/>
</dbReference>
<evidence type="ECO:0000313" key="2">
    <source>
        <dbReference type="Proteomes" id="UP000593663"/>
    </source>
</evidence>
<accession>A0A7M2GFZ8</accession>
<dbReference type="KEGG" id="sbar:H5V43_16340"/>
<evidence type="ECO:0000313" key="1">
    <source>
        <dbReference type="EMBL" id="QOT71610.1"/>
    </source>
</evidence>
<reference evidence="2" key="1">
    <citation type="submission" date="2020-08" db="EMBL/GenBank/DDBJ databases">
        <title>Complete genome sequence of Sphingobium barthaii strain KK22, a high-molecular-weight polycyclic aromatic hydrocarbon-degrading soil bacterium.</title>
        <authorList>
            <person name="Mori J.F."/>
            <person name="Kanaly R.A."/>
        </authorList>
    </citation>
    <scope>NUCLEOTIDE SEQUENCE [LARGE SCALE GENOMIC DNA]</scope>
    <source>
        <strain evidence="2">KK22</strain>
    </source>
</reference>
<gene>
    <name evidence="1" type="ORF">H5V43_16340</name>
</gene>
<dbReference type="AlphaFoldDB" id="A0A7M2GFZ8"/>
<name>A0A7M2GFZ8_SPHSA</name>
<proteinExistence type="predicted"/>
<dbReference type="EMBL" id="CP060035">
    <property type="protein sequence ID" value="QOT71610.1"/>
    <property type="molecule type" value="Genomic_DNA"/>
</dbReference>
<dbReference type="InterPro" id="IPR019650">
    <property type="entry name" value="DUF2513"/>
</dbReference>
<dbReference type="Proteomes" id="UP000593663">
    <property type="component" value="Chromosome 1"/>
</dbReference>
<sequence length="116" mass="12672">MLKIEGHPTPTVEGYLEVDGYEQGPIHHHIDLLKQAGFVDAFCAMDANTEYGFLFQDVSLTWQGHEFLGTVRDPEIWQKTKAGAAKVGAWSVSIVAELAKGFVLQKMTTLGLPVGA</sequence>
<organism evidence="1 2">
    <name type="scientific">Sphingobium fuliginis (strain ATCC 27551)</name>
    <dbReference type="NCBI Taxonomy" id="336203"/>
    <lineage>
        <taxon>Bacteria</taxon>
        <taxon>Pseudomonadati</taxon>
        <taxon>Pseudomonadota</taxon>
        <taxon>Alphaproteobacteria</taxon>
        <taxon>Sphingomonadales</taxon>
        <taxon>Sphingomonadaceae</taxon>
        <taxon>Sphingobium</taxon>
    </lineage>
</organism>